<organism evidence="1 2">
    <name type="scientific">Rangifer tarandus platyrhynchus</name>
    <name type="common">Svalbard reindeer</name>
    <dbReference type="NCBI Taxonomy" id="3082113"/>
    <lineage>
        <taxon>Eukaryota</taxon>
        <taxon>Metazoa</taxon>
        <taxon>Chordata</taxon>
        <taxon>Craniata</taxon>
        <taxon>Vertebrata</taxon>
        <taxon>Euteleostomi</taxon>
        <taxon>Mammalia</taxon>
        <taxon>Eutheria</taxon>
        <taxon>Laurasiatheria</taxon>
        <taxon>Artiodactyla</taxon>
        <taxon>Ruminantia</taxon>
        <taxon>Pecora</taxon>
        <taxon>Cervidae</taxon>
        <taxon>Odocoileinae</taxon>
        <taxon>Rangifer</taxon>
    </lineage>
</organism>
<gene>
    <name evidence="1" type="ORF">MRATA1EN3_LOCUS17215</name>
</gene>
<evidence type="ECO:0000313" key="1">
    <source>
        <dbReference type="EMBL" id="CAI9706002.1"/>
    </source>
</evidence>
<sequence>MFEAGEQRCSWGPATSDDRPGAADEDPEGCSSHVSIEEEQTPAWLCPRPRAAHPGWDSRSLSKRRHGAGGRKQE</sequence>
<proteinExistence type="predicted"/>
<dbReference type="Proteomes" id="UP001162501">
    <property type="component" value="Chromosome 29"/>
</dbReference>
<name>A0ACB0F037_RANTA</name>
<dbReference type="EMBL" id="OX596113">
    <property type="protein sequence ID" value="CAI9706002.1"/>
    <property type="molecule type" value="Genomic_DNA"/>
</dbReference>
<protein>
    <submittedName>
        <fullName evidence="1">Uncharacterized protein</fullName>
    </submittedName>
</protein>
<evidence type="ECO:0000313" key="2">
    <source>
        <dbReference type="Proteomes" id="UP001162501"/>
    </source>
</evidence>
<reference evidence="1" key="1">
    <citation type="submission" date="2023-05" db="EMBL/GenBank/DDBJ databases">
        <authorList>
            <consortium name="ELIXIR-Norway"/>
        </authorList>
    </citation>
    <scope>NUCLEOTIDE SEQUENCE</scope>
</reference>
<accession>A0ACB0F037</accession>